<comment type="subcellular location">
    <subcellularLocation>
        <location evidence="1">Cell membrane</location>
        <topology evidence="1">Multi-pass membrane protein</topology>
    </subcellularLocation>
</comment>
<dbReference type="RefSeq" id="WP_076995413.1">
    <property type="nucleotide sequence ID" value="NZ_MSPR01000002.1"/>
</dbReference>
<dbReference type="EMBL" id="MSPR01000002">
    <property type="protein sequence ID" value="ONK30859.1"/>
    <property type="molecule type" value="Genomic_DNA"/>
</dbReference>
<dbReference type="SUPFAM" id="SSF103473">
    <property type="entry name" value="MFS general substrate transporter"/>
    <property type="match status" value="1"/>
</dbReference>
<dbReference type="Gene3D" id="1.20.1250.20">
    <property type="entry name" value="MFS general substrate transporter like domains"/>
    <property type="match status" value="1"/>
</dbReference>
<dbReference type="PANTHER" id="PTHR23513:SF6">
    <property type="entry name" value="MAJOR FACILITATOR SUPERFAMILY ASSOCIATED DOMAIN-CONTAINING PROTEIN"/>
    <property type="match status" value="1"/>
</dbReference>
<feature type="transmembrane region" description="Helical" evidence="6">
    <location>
        <begin position="266"/>
        <end position="289"/>
    </location>
</feature>
<feature type="transmembrane region" description="Helical" evidence="6">
    <location>
        <begin position="324"/>
        <end position="342"/>
    </location>
</feature>
<gene>
    <name evidence="8" type="ORF">BVE84_02005</name>
    <name evidence="7" type="ORF">BVE86_00695</name>
</gene>
<feature type="transmembrane region" description="Helical" evidence="6">
    <location>
        <begin position="238"/>
        <end position="260"/>
    </location>
</feature>
<keyword evidence="5 6" id="KW-0472">Membrane</keyword>
<feature type="transmembrane region" description="Helical" evidence="6">
    <location>
        <begin position="301"/>
        <end position="318"/>
    </location>
</feature>
<feature type="transmembrane region" description="Helical" evidence="6">
    <location>
        <begin position="43"/>
        <end position="66"/>
    </location>
</feature>
<reference evidence="9 10" key="1">
    <citation type="submission" date="2016-12" db="EMBL/GenBank/DDBJ databases">
        <authorList>
            <person name="Gulvik C.A."/>
        </authorList>
    </citation>
    <scope>NUCLEOTIDE SEQUENCE [LARGE SCALE GENOMIC DNA]</scope>
    <source>
        <strain evidence="8 10">12-5202</strain>
        <strain evidence="7 9">12-5291</strain>
    </source>
</reference>
<keyword evidence="2" id="KW-1003">Cell membrane</keyword>
<accession>A0AB36JUZ8</accession>
<evidence type="ECO:0000313" key="9">
    <source>
        <dbReference type="Proteomes" id="UP000188600"/>
    </source>
</evidence>
<sequence length="432" mass="47432">MKKMIRNRLFMLSFVADMVSNFGDVLYALALMNYVLVLPNTKLALSLVTVSETLPILLGLFIGMWADQTKHKLDTIVGTLLIRIVFYLVIGLVMGYSPALWIVGVVCLINLLSDLAGQYESCLFMPISLRVIAHEDREAAAAFRQGVGAVLQIIFQSSGAVLIGVMTYQQLAFFNAGTFLVSLLLTLSIRPALKKLLLANPLKQEVKKAKSCNLMVGMKRSLQASYQALQGIPAVKGVIVVITALNALFVALSPLLLLSMKETSSFIIVNAATTIAMHSIMYLVGSILGSLLTTSLLKDRSIIQLVIWVVPIPLFIFVSFYFRLIYGVFIFVFVTAVFAGVLNPKLSALLYRTLPEHQLATISTGISTFVQLGMLLTQGVVAVLVVLCSVRTISLIFFLLSLGLLVYTIRTYGLVLPEPRNRKARINTAFKK</sequence>
<dbReference type="AlphaFoldDB" id="A0AB36JUZ8"/>
<protein>
    <submittedName>
        <fullName evidence="7">MFS transporter</fullName>
    </submittedName>
</protein>
<dbReference type="GO" id="GO:0005886">
    <property type="term" value="C:plasma membrane"/>
    <property type="evidence" value="ECO:0007669"/>
    <property type="project" value="UniProtKB-SubCell"/>
</dbReference>
<feature type="transmembrane region" description="Helical" evidence="6">
    <location>
        <begin position="393"/>
        <end position="415"/>
    </location>
</feature>
<dbReference type="PANTHER" id="PTHR23513">
    <property type="entry name" value="INTEGRAL MEMBRANE EFFLUX PROTEIN-RELATED"/>
    <property type="match status" value="1"/>
</dbReference>
<evidence type="ECO:0000313" key="10">
    <source>
        <dbReference type="Proteomes" id="UP000188946"/>
    </source>
</evidence>
<dbReference type="EMBL" id="MSPT01000001">
    <property type="protein sequence ID" value="ONK29575.1"/>
    <property type="molecule type" value="Genomic_DNA"/>
</dbReference>
<evidence type="ECO:0000256" key="2">
    <source>
        <dbReference type="ARBA" id="ARBA00022475"/>
    </source>
</evidence>
<evidence type="ECO:0000256" key="4">
    <source>
        <dbReference type="ARBA" id="ARBA00022989"/>
    </source>
</evidence>
<feature type="transmembrane region" description="Helical" evidence="6">
    <location>
        <begin position="362"/>
        <end position="387"/>
    </location>
</feature>
<organism evidence="7 9">
    <name type="scientific">Streptococcus azizii</name>
    <dbReference type="NCBI Taxonomy" id="1579424"/>
    <lineage>
        <taxon>Bacteria</taxon>
        <taxon>Bacillati</taxon>
        <taxon>Bacillota</taxon>
        <taxon>Bacilli</taxon>
        <taxon>Lactobacillales</taxon>
        <taxon>Streptococcaceae</taxon>
        <taxon>Streptococcus</taxon>
    </lineage>
</organism>
<keyword evidence="4 6" id="KW-1133">Transmembrane helix</keyword>
<feature type="transmembrane region" description="Helical" evidence="6">
    <location>
        <begin position="12"/>
        <end position="37"/>
    </location>
</feature>
<keyword evidence="10" id="KW-1185">Reference proteome</keyword>
<keyword evidence="3 6" id="KW-0812">Transmembrane</keyword>
<evidence type="ECO:0000313" key="8">
    <source>
        <dbReference type="EMBL" id="ONK30859.1"/>
    </source>
</evidence>
<proteinExistence type="predicted"/>
<dbReference type="Proteomes" id="UP000188600">
    <property type="component" value="Unassembled WGS sequence"/>
</dbReference>
<evidence type="ECO:0000256" key="1">
    <source>
        <dbReference type="ARBA" id="ARBA00004651"/>
    </source>
</evidence>
<comment type="caution">
    <text evidence="7">The sequence shown here is derived from an EMBL/GenBank/DDBJ whole genome shotgun (WGS) entry which is preliminary data.</text>
</comment>
<feature type="transmembrane region" description="Helical" evidence="6">
    <location>
        <begin position="147"/>
        <end position="166"/>
    </location>
</feature>
<name>A0AB36JUZ8_9STRE</name>
<evidence type="ECO:0000313" key="7">
    <source>
        <dbReference type="EMBL" id="ONK29575.1"/>
    </source>
</evidence>
<feature type="transmembrane region" description="Helical" evidence="6">
    <location>
        <begin position="172"/>
        <end position="193"/>
    </location>
</feature>
<dbReference type="Proteomes" id="UP000188946">
    <property type="component" value="Unassembled WGS sequence"/>
</dbReference>
<evidence type="ECO:0000256" key="5">
    <source>
        <dbReference type="ARBA" id="ARBA00023136"/>
    </source>
</evidence>
<dbReference type="InterPro" id="IPR036259">
    <property type="entry name" value="MFS_trans_sf"/>
</dbReference>
<evidence type="ECO:0000256" key="3">
    <source>
        <dbReference type="ARBA" id="ARBA00022692"/>
    </source>
</evidence>
<evidence type="ECO:0000256" key="6">
    <source>
        <dbReference type="SAM" id="Phobius"/>
    </source>
</evidence>